<evidence type="ECO:0000256" key="1">
    <source>
        <dbReference type="ARBA" id="ARBA00004453"/>
    </source>
</evidence>
<proteinExistence type="inferred from homology"/>
<comment type="caution">
    <text evidence="4">The sequence shown here is derived from an EMBL/GenBank/DDBJ whole genome shotgun (WGS) entry which is preliminary data.</text>
</comment>
<gene>
    <name evidence="4" type="ORF">QC825_05215</name>
</gene>
<evidence type="ECO:0000313" key="5">
    <source>
        <dbReference type="Proteomes" id="UP001269375"/>
    </source>
</evidence>
<dbReference type="Pfam" id="PF04245">
    <property type="entry name" value="NA37"/>
    <property type="match status" value="1"/>
</dbReference>
<comment type="similarity">
    <text evidence="2">Belongs to the YejK family.</text>
</comment>
<sequence>MPILNSSMHRLVDADDTLTLEPASDEQPLDSRLDTLLNTVLHAFNGKSRGFGHADTPPADGTLLGQLSHYRAERIDFMTLSTEVGRSLVAALGEQLRGDGYLWVVHYRHGDTEYVAIMQLLRREGLSLDDSGNLTTQSLINTSQLPLAVRVDLTQWAREGSRNYVAYLKASKKLVEALTPWIGCEEGADAGNETRTLLKAFSDFVEQESFDDTQSRESTDAVVNYASDQAAAGEPMALDDVSRLVDETRPEAFFDYIRNSDYGLSPDVPADKKTINQFKRFTGRASGVSISFDSHLLGDSIEFNEAQDRLIIKKIPESLKTQLLDRKR</sequence>
<evidence type="ECO:0000256" key="3">
    <source>
        <dbReference type="ARBA" id="ARBA00022490"/>
    </source>
</evidence>
<evidence type="ECO:0000256" key="2">
    <source>
        <dbReference type="ARBA" id="ARBA00009035"/>
    </source>
</evidence>
<reference evidence="4 5" key="1">
    <citation type="submission" date="2023-04" db="EMBL/GenBank/DDBJ databases">
        <title>A long-awaited taxogenomic arrangement of the family Halomonadaceae.</title>
        <authorList>
            <person name="De La Haba R."/>
            <person name="Chuvochina M."/>
            <person name="Wittouck S."/>
            <person name="Arahal D.R."/>
            <person name="Sanchez-Porro C."/>
            <person name="Hugenholtz P."/>
            <person name="Ventosa A."/>
        </authorList>
    </citation>
    <scope>NUCLEOTIDE SEQUENCE [LARGE SCALE GENOMIC DNA]</scope>
    <source>
        <strain evidence="4 5">DSM 22428</strain>
    </source>
</reference>
<keyword evidence="3" id="KW-0963">Cytoplasm</keyword>
<dbReference type="EMBL" id="JARWAO010000002">
    <property type="protein sequence ID" value="MDR5895468.1"/>
    <property type="molecule type" value="Genomic_DNA"/>
</dbReference>
<dbReference type="RefSeq" id="WP_251591378.1">
    <property type="nucleotide sequence ID" value="NZ_JAMLJI010000001.1"/>
</dbReference>
<protein>
    <submittedName>
        <fullName evidence="4">Nucleoid-associated protein</fullName>
    </submittedName>
</protein>
<dbReference type="InterPro" id="IPR007358">
    <property type="entry name" value="Nucleoid_associated_NdpA"/>
</dbReference>
<dbReference type="PANTHER" id="PTHR38772">
    <property type="match status" value="1"/>
</dbReference>
<accession>A0ABU1GVX2</accession>
<organism evidence="4 5">
    <name type="scientific">Larsenimonas suaedae</name>
    <dbReference type="NCBI Taxonomy" id="1851019"/>
    <lineage>
        <taxon>Bacteria</taxon>
        <taxon>Pseudomonadati</taxon>
        <taxon>Pseudomonadota</taxon>
        <taxon>Gammaproteobacteria</taxon>
        <taxon>Oceanospirillales</taxon>
        <taxon>Halomonadaceae</taxon>
        <taxon>Larsenimonas</taxon>
    </lineage>
</organism>
<comment type="subcellular location">
    <subcellularLocation>
        <location evidence="1">Cytoplasm</location>
        <location evidence="1">Nucleoid</location>
    </subcellularLocation>
</comment>
<evidence type="ECO:0000313" key="4">
    <source>
        <dbReference type="EMBL" id="MDR5895468.1"/>
    </source>
</evidence>
<keyword evidence="5" id="KW-1185">Reference proteome</keyword>
<dbReference type="PANTHER" id="PTHR38772:SF1">
    <property type="entry name" value="NUCLEOID-ASSOCIATED PROTEIN YEJK"/>
    <property type="match status" value="1"/>
</dbReference>
<dbReference type="Proteomes" id="UP001269375">
    <property type="component" value="Unassembled WGS sequence"/>
</dbReference>
<name>A0ABU1GVX2_9GAMM</name>